<comment type="caution">
    <text evidence="1">The sequence shown here is derived from an EMBL/GenBank/DDBJ whole genome shotgun (WGS) entry which is preliminary data.</text>
</comment>
<organism evidence="1 2">
    <name type="scientific">Elysia marginata</name>
    <dbReference type="NCBI Taxonomy" id="1093978"/>
    <lineage>
        <taxon>Eukaryota</taxon>
        <taxon>Metazoa</taxon>
        <taxon>Spiralia</taxon>
        <taxon>Lophotrochozoa</taxon>
        <taxon>Mollusca</taxon>
        <taxon>Gastropoda</taxon>
        <taxon>Heterobranchia</taxon>
        <taxon>Euthyneura</taxon>
        <taxon>Panpulmonata</taxon>
        <taxon>Sacoglossa</taxon>
        <taxon>Placobranchoidea</taxon>
        <taxon>Plakobranchidae</taxon>
        <taxon>Elysia</taxon>
    </lineage>
</organism>
<gene>
    <name evidence="1" type="ORF">ElyMa_003527900</name>
</gene>
<accession>A0AAV4EHQ7</accession>
<dbReference type="EMBL" id="BMAT01007234">
    <property type="protein sequence ID" value="GFR60329.1"/>
    <property type="molecule type" value="Genomic_DNA"/>
</dbReference>
<name>A0AAV4EHQ7_9GAST</name>
<protein>
    <submittedName>
        <fullName evidence="1">Uncharacterized protein</fullName>
    </submittedName>
</protein>
<dbReference type="AlphaFoldDB" id="A0AAV4EHQ7"/>
<proteinExistence type="predicted"/>
<dbReference type="Proteomes" id="UP000762676">
    <property type="component" value="Unassembled WGS sequence"/>
</dbReference>
<evidence type="ECO:0000313" key="1">
    <source>
        <dbReference type="EMBL" id="GFR60329.1"/>
    </source>
</evidence>
<reference evidence="1 2" key="1">
    <citation type="journal article" date="2021" name="Elife">
        <title>Chloroplast acquisition without the gene transfer in kleptoplastic sea slugs, Plakobranchus ocellatus.</title>
        <authorList>
            <person name="Maeda T."/>
            <person name="Takahashi S."/>
            <person name="Yoshida T."/>
            <person name="Shimamura S."/>
            <person name="Takaki Y."/>
            <person name="Nagai Y."/>
            <person name="Toyoda A."/>
            <person name="Suzuki Y."/>
            <person name="Arimoto A."/>
            <person name="Ishii H."/>
            <person name="Satoh N."/>
            <person name="Nishiyama T."/>
            <person name="Hasebe M."/>
            <person name="Maruyama T."/>
            <person name="Minagawa J."/>
            <person name="Obokata J."/>
            <person name="Shigenobu S."/>
        </authorList>
    </citation>
    <scope>NUCLEOTIDE SEQUENCE [LARGE SCALE GENOMIC DNA]</scope>
</reference>
<keyword evidence="2" id="KW-1185">Reference proteome</keyword>
<evidence type="ECO:0000313" key="2">
    <source>
        <dbReference type="Proteomes" id="UP000762676"/>
    </source>
</evidence>
<sequence length="114" mass="12682">MNEKSEGQKLKKKESTAFLKDINAHLEIMVSKKPRSLHCEITSTVNFLKTDSHGCKHIHLAGYQQHRQPQRAISSLGLFVTSSPSPASHYPGSASYITRIMQGFQALKHIPVVA</sequence>